<comment type="subcellular location">
    <subcellularLocation>
        <location evidence="2">Cell membrane</location>
        <topology evidence="2">Lipid-anchor</topology>
    </subcellularLocation>
</comment>
<dbReference type="InterPro" id="IPR003423">
    <property type="entry name" value="OMP_efflux"/>
</dbReference>
<dbReference type="Proteomes" id="UP000433577">
    <property type="component" value="Chromosome 3"/>
</dbReference>
<feature type="coiled-coil region" evidence="3">
    <location>
        <begin position="396"/>
        <end position="426"/>
    </location>
</feature>
<evidence type="ECO:0000313" key="4">
    <source>
        <dbReference type="EMBL" id="QGZ65670.1"/>
    </source>
</evidence>
<dbReference type="Gene3D" id="1.20.1600.10">
    <property type="entry name" value="Outer membrane efflux proteins (OEP)"/>
    <property type="match status" value="1"/>
</dbReference>
<comment type="similarity">
    <text evidence="1 2">Belongs to the outer membrane factor (OMF) (TC 1.B.17) family.</text>
</comment>
<dbReference type="SUPFAM" id="SSF56954">
    <property type="entry name" value="Outer membrane efflux proteins (OEP)"/>
    <property type="match status" value="1"/>
</dbReference>
<reference evidence="4 5" key="1">
    <citation type="submission" date="2019-12" db="EMBL/GenBank/DDBJ databases">
        <title>Paraburkholderia acidiphila 7Q-K02 sp. nov and Paraburkholderia acidisoli DHF22 sp. nov., two strains isolated from forest soil.</title>
        <authorList>
            <person name="Gao Z."/>
            <person name="Qiu L."/>
        </authorList>
    </citation>
    <scope>NUCLEOTIDE SEQUENCE [LARGE SCALE GENOMIC DNA]</scope>
    <source>
        <strain evidence="4 5">DHF22</strain>
    </source>
</reference>
<keyword evidence="2" id="KW-0732">Signal</keyword>
<dbReference type="Gene3D" id="2.20.200.10">
    <property type="entry name" value="Outer membrane efflux proteins (OEP)"/>
    <property type="match status" value="1"/>
</dbReference>
<dbReference type="PANTHER" id="PTHR30203">
    <property type="entry name" value="OUTER MEMBRANE CATION EFFLUX PROTEIN"/>
    <property type="match status" value="1"/>
</dbReference>
<dbReference type="InterPro" id="IPR010131">
    <property type="entry name" value="MdtP/NodT-like"/>
</dbReference>
<name>A0A7Z2GPQ9_9BURK</name>
<protein>
    <submittedName>
        <fullName evidence="4">Efflux transporter outer membrane subunit</fullName>
    </submittedName>
</protein>
<dbReference type="PROSITE" id="PS51257">
    <property type="entry name" value="PROKAR_LIPOPROTEIN"/>
    <property type="match status" value="1"/>
</dbReference>
<keyword evidence="2" id="KW-0449">Lipoprotein</keyword>
<feature type="chain" id="PRO_5031588079" evidence="2">
    <location>
        <begin position="31"/>
        <end position="488"/>
    </location>
</feature>
<dbReference type="GO" id="GO:0015562">
    <property type="term" value="F:efflux transmembrane transporter activity"/>
    <property type="evidence" value="ECO:0007669"/>
    <property type="project" value="InterPro"/>
</dbReference>
<dbReference type="EMBL" id="CP046915">
    <property type="protein sequence ID" value="QGZ65670.1"/>
    <property type="molecule type" value="Genomic_DNA"/>
</dbReference>
<dbReference type="RefSeq" id="WP_158956343.1">
    <property type="nucleotide sequence ID" value="NZ_CP046915.1"/>
</dbReference>
<evidence type="ECO:0000256" key="3">
    <source>
        <dbReference type="SAM" id="Coils"/>
    </source>
</evidence>
<sequence>MSPLRFPTCPRRALVVALGAALTACSSAPAYRPPSVDVPAHYAGAGTGTEATPATSWTAAAPAADAPRGAWWRVFGDTQLNALEARVDVSNQSVRKALADLDAARAMTDFQRAGLLPTLTAGAAQSRYRTSANKQGASLAGKTVPDYAIGATATWEPDVFGRLRDEVDSARANAQASAADLEAVRLAVTAQLAADYFDLRSLDAQKRLLDDSVRGYASALRIVQNQQRNGAIDASAVAQAQTQLDSTRTQARDIDVNRAQLEHAIATLTGEPASNFSLPPAPADYRVPAIPAGLPSQLMERRPDIAAAQRRVAAANAEIGAARAAFFPNLVLSASAGLESSFFAPWLSAPSLFWSLGPQLVGTLFDGGKRSATLRAKTAQYDGTVAQYRQTVLGAFEQVENQLSALQALADESATQQRAAQAAQQALSLTTRRYDAGAVSYLDVVTSQTIALTNERDAVVIEGRRMAACVRLIEALGGTWDAPESKNE</sequence>
<evidence type="ECO:0000256" key="1">
    <source>
        <dbReference type="ARBA" id="ARBA00007613"/>
    </source>
</evidence>
<dbReference type="GO" id="GO:0005886">
    <property type="term" value="C:plasma membrane"/>
    <property type="evidence" value="ECO:0007669"/>
    <property type="project" value="UniProtKB-SubCell"/>
</dbReference>
<dbReference type="KEGG" id="pacs:FAZ98_28445"/>
<keyword evidence="3" id="KW-0175">Coiled coil</keyword>
<dbReference type="OrthoDB" id="9770517at2"/>
<keyword evidence="2" id="KW-0812">Transmembrane</keyword>
<organism evidence="4 5">
    <name type="scientific">Paraburkholderia acidisoli</name>
    <dbReference type="NCBI Taxonomy" id="2571748"/>
    <lineage>
        <taxon>Bacteria</taxon>
        <taxon>Pseudomonadati</taxon>
        <taxon>Pseudomonadota</taxon>
        <taxon>Betaproteobacteria</taxon>
        <taxon>Burkholderiales</taxon>
        <taxon>Burkholderiaceae</taxon>
        <taxon>Paraburkholderia</taxon>
    </lineage>
</organism>
<evidence type="ECO:0000313" key="5">
    <source>
        <dbReference type="Proteomes" id="UP000433577"/>
    </source>
</evidence>
<keyword evidence="2" id="KW-0564">Palmitate</keyword>
<keyword evidence="2" id="KW-1134">Transmembrane beta strand</keyword>
<feature type="signal peptide" evidence="2">
    <location>
        <begin position="1"/>
        <end position="30"/>
    </location>
</feature>
<dbReference type="Pfam" id="PF02321">
    <property type="entry name" value="OEP"/>
    <property type="match status" value="2"/>
</dbReference>
<dbReference type="PANTHER" id="PTHR30203:SF33">
    <property type="entry name" value="BLR4455 PROTEIN"/>
    <property type="match status" value="1"/>
</dbReference>
<dbReference type="AlphaFoldDB" id="A0A7Z2GPQ9"/>
<keyword evidence="5" id="KW-1185">Reference proteome</keyword>
<evidence type="ECO:0000256" key="2">
    <source>
        <dbReference type="RuleBase" id="RU362097"/>
    </source>
</evidence>
<accession>A0A7Z2GPQ9</accession>
<dbReference type="NCBIfam" id="TIGR01845">
    <property type="entry name" value="outer_NodT"/>
    <property type="match status" value="1"/>
</dbReference>
<gene>
    <name evidence="4" type="ORF">FAZ98_28445</name>
</gene>
<proteinExistence type="inferred from homology"/>
<keyword evidence="2" id="KW-0472">Membrane</keyword>